<dbReference type="RefSeq" id="WP_013449766.1">
    <property type="nucleotide sequence ID" value="NC_014753.1"/>
</dbReference>
<dbReference type="PANTHER" id="PTHR37423:SF2">
    <property type="entry name" value="MEMBRANE-BOUND LYTIC MUREIN TRANSGLYCOSYLASE C"/>
    <property type="match status" value="1"/>
</dbReference>
<evidence type="ECO:0000259" key="1">
    <source>
        <dbReference type="Pfam" id="PF01464"/>
    </source>
</evidence>
<dbReference type="InterPro" id="IPR023346">
    <property type="entry name" value="Lysozyme-like_dom_sf"/>
</dbReference>
<keyword evidence="2" id="KW-0614">Plasmid</keyword>
<dbReference type="HOGENOM" id="CLU_065765_7_1_0"/>
<proteinExistence type="predicted"/>
<dbReference type="CAZy" id="GH23">
    <property type="family name" value="Glycoside Hydrolase Family 23"/>
</dbReference>
<accession>E4UAK8</accession>
<dbReference type="PROSITE" id="PS51257">
    <property type="entry name" value="PROKAR_LIPOPROTEIN"/>
    <property type="match status" value="1"/>
</dbReference>
<protein>
    <submittedName>
        <fullName evidence="2">Lytic transglycosylase catalytic</fullName>
    </submittedName>
</protein>
<dbReference type="eggNOG" id="COG0741">
    <property type="taxonomic scope" value="Bacteria"/>
</dbReference>
<dbReference type="KEGG" id="opr:Ocepr_2339"/>
<sequence precursor="true">MRTLVVALAVLAGSSLACGYIPAELYRLTAEAAARHDLPPDMLAALVWVESRYCPNARGKDGEIGLGQVLPSTARDLGVDPQKLWDPRLNLETAARYLAIQYRRFGRWELALAAYNAGPGRAYEPPRSTRQYVVNVLYVYEHLKKRRMVATK</sequence>
<dbReference type="SUPFAM" id="SSF53955">
    <property type="entry name" value="Lysozyme-like"/>
    <property type="match status" value="1"/>
</dbReference>
<gene>
    <name evidence="2" type="ordered locus">Ocepr_2339</name>
</gene>
<dbReference type="PANTHER" id="PTHR37423">
    <property type="entry name" value="SOLUBLE LYTIC MUREIN TRANSGLYCOSYLASE-RELATED"/>
    <property type="match status" value="1"/>
</dbReference>
<feature type="domain" description="Transglycosylase SLT" evidence="1">
    <location>
        <begin position="29"/>
        <end position="124"/>
    </location>
</feature>
<reference evidence="3" key="1">
    <citation type="submission" date="2010-11" db="EMBL/GenBank/DDBJ databases">
        <title>The complete sequence of plasmid of Oceanithermus profundus DSM 14977.</title>
        <authorList>
            <consortium name="US DOE Joint Genome Institute (JGI-PGF)"/>
            <person name="Lucas S."/>
            <person name="Copeland A."/>
            <person name="Lapidus A."/>
            <person name="Bruce D."/>
            <person name="Goodwin L."/>
            <person name="Pitluck S."/>
            <person name="Kyrpides N."/>
            <person name="Mavromatis K."/>
            <person name="Pagani I."/>
            <person name="Ivanova N."/>
            <person name="Zhang X."/>
            <person name="Brettin T."/>
            <person name="Detter J.C."/>
            <person name="Tapia R."/>
            <person name="Han C."/>
            <person name="Land M."/>
            <person name="Hauser L."/>
            <person name="Markowitz V."/>
            <person name="Cheng J.-F."/>
            <person name="Hugenholtz P."/>
            <person name="Woyke T."/>
            <person name="Wu D."/>
            <person name="Tindall B."/>
            <person name="Faehnrich R."/>
            <person name="Brambilla E."/>
            <person name="Klenk H.-P."/>
            <person name="Eisen J.A."/>
        </authorList>
    </citation>
    <scope>NUCLEOTIDE SEQUENCE [LARGE SCALE GENOMIC DNA]</scope>
    <source>
        <strain evidence="3">DSM 14977 / NBRC 100410 / VKM B-2274 / 506</strain>
        <plasmid evidence="3">Plasmid pOCEPR01</plasmid>
    </source>
</reference>
<dbReference type="InterPro" id="IPR008258">
    <property type="entry name" value="Transglycosylase_SLT_dom_1"/>
</dbReference>
<name>E4UAK8_OCEP5</name>
<geneLocation type="plasmid" evidence="2 3">
    <name>pOCEPR01</name>
</geneLocation>
<evidence type="ECO:0000313" key="3">
    <source>
        <dbReference type="Proteomes" id="UP000008722"/>
    </source>
</evidence>
<keyword evidence="3" id="KW-1185">Reference proteome</keyword>
<dbReference type="Pfam" id="PF01464">
    <property type="entry name" value="SLT"/>
    <property type="match status" value="1"/>
</dbReference>
<reference evidence="2 3" key="2">
    <citation type="journal article" date="2011" name="Stand. Genomic Sci.">
        <title>Complete genome sequence of Oceanithermus profundus type strain (506).</title>
        <authorList>
            <person name="Pati A."/>
            <person name="Zhang X."/>
            <person name="Lapidus A."/>
            <person name="Nolan M."/>
            <person name="Lucas S."/>
            <person name="Del Rio T.G."/>
            <person name="Tice H."/>
            <person name="Cheng J.F."/>
            <person name="Tapia R."/>
            <person name="Han C."/>
            <person name="Goodwin L."/>
            <person name="Pitluck S."/>
            <person name="Liolios K."/>
            <person name="Pagani I."/>
            <person name="Ivanova N."/>
            <person name="Mavromatis K."/>
            <person name="Chen A."/>
            <person name="Palaniappan K."/>
            <person name="Hauser L."/>
            <person name="Jeffries C.D."/>
            <person name="Brambilla E.M."/>
            <person name="Rohl A."/>
            <person name="Mwirichia R."/>
            <person name="Rohde M."/>
            <person name="Tindall B.J."/>
            <person name="Sikorski J."/>
            <person name="Wirth R."/>
            <person name="Goker M."/>
            <person name="Woyke T."/>
            <person name="Detter J.C."/>
            <person name="Bristow J."/>
            <person name="Eisen J.A."/>
            <person name="Markowitz V."/>
            <person name="Hugenholtz P."/>
            <person name="Kyrpides N.C."/>
            <person name="Klenk H.P."/>
            <person name="Land M."/>
        </authorList>
    </citation>
    <scope>NUCLEOTIDE SEQUENCE [LARGE SCALE GENOMIC DNA]</scope>
    <source>
        <strain evidence="3">DSM 14977 / NBRC 100410 / VKM B-2274 / 506</strain>
        <plasmid evidence="3">Plasmid pOCEPR01</plasmid>
    </source>
</reference>
<dbReference type="EMBL" id="CP002362">
    <property type="protein sequence ID" value="ADR37787.1"/>
    <property type="molecule type" value="Genomic_DNA"/>
</dbReference>
<organism evidence="2 3">
    <name type="scientific">Oceanithermus profundus (strain DSM 14977 / NBRC 100410 / VKM B-2274 / 506)</name>
    <dbReference type="NCBI Taxonomy" id="670487"/>
    <lineage>
        <taxon>Bacteria</taxon>
        <taxon>Thermotogati</taxon>
        <taxon>Deinococcota</taxon>
        <taxon>Deinococci</taxon>
        <taxon>Thermales</taxon>
        <taxon>Thermaceae</taxon>
        <taxon>Oceanithermus</taxon>
    </lineage>
</organism>
<dbReference type="Proteomes" id="UP000008722">
    <property type="component" value="Plasmid pOCEPR01"/>
</dbReference>
<dbReference type="AlphaFoldDB" id="E4UAK8"/>
<dbReference type="Gene3D" id="1.10.530.10">
    <property type="match status" value="1"/>
</dbReference>
<dbReference type="CDD" id="cd00254">
    <property type="entry name" value="LT-like"/>
    <property type="match status" value="1"/>
</dbReference>
<dbReference type="OrthoDB" id="9815002at2"/>
<evidence type="ECO:0000313" key="2">
    <source>
        <dbReference type="EMBL" id="ADR37787.1"/>
    </source>
</evidence>